<dbReference type="SUPFAM" id="SSF55399">
    <property type="entry name" value="Subtilisin inhibitor"/>
    <property type="match status" value="1"/>
</dbReference>
<dbReference type="InterPro" id="IPR036819">
    <property type="entry name" value="Subtilisin_inhibitor-like_sf"/>
</dbReference>
<evidence type="ECO:0000256" key="8">
    <source>
        <dbReference type="RuleBase" id="RU003471"/>
    </source>
</evidence>
<comment type="similarity">
    <text evidence="2 8">Belongs to the protease inhibitor I16 (SSI) family.</text>
</comment>
<evidence type="ECO:0000256" key="5">
    <source>
        <dbReference type="ARBA" id="ARBA00022690"/>
    </source>
</evidence>
<keyword evidence="7" id="KW-1015">Disulfide bond</keyword>
<comment type="subunit">
    <text evidence="3">Homodimer.</text>
</comment>
<dbReference type="Gene3D" id="3.30.350.10">
    <property type="entry name" value="Subtilisin inhibitor-like"/>
    <property type="match status" value="1"/>
</dbReference>
<name>A0A2A2D8E8_9ACTN</name>
<evidence type="ECO:0000256" key="3">
    <source>
        <dbReference type="ARBA" id="ARBA00011738"/>
    </source>
</evidence>
<comment type="subcellular location">
    <subcellularLocation>
        <location evidence="1">Secreted</location>
    </subcellularLocation>
</comment>
<dbReference type="GO" id="GO:0004867">
    <property type="term" value="F:serine-type endopeptidase inhibitor activity"/>
    <property type="evidence" value="ECO:0007669"/>
    <property type="project" value="UniProtKB-KW"/>
</dbReference>
<sequence length="139" mass="15657">MPYSRFRVILLFFFMVTLSVNPKQVWAESSSLYPPSDLVFTLALGEGADLNVPVMRAATLTCLPKITGSHPFAENACRLLEKAEGSFVDLIGEKRDCTKEYIPVTVTADGVWQGRRVKYEESFGNRCVLLRERGLVFDF</sequence>
<evidence type="ECO:0000256" key="6">
    <source>
        <dbReference type="ARBA" id="ARBA00022900"/>
    </source>
</evidence>
<dbReference type="EMBL" id="NSJV01000329">
    <property type="protein sequence ID" value="PAU47804.1"/>
    <property type="molecule type" value="Genomic_DNA"/>
</dbReference>
<comment type="caution">
    <text evidence="10">The sequence shown here is derived from an EMBL/GenBank/DDBJ whole genome shotgun (WGS) entry which is preliminary data.</text>
</comment>
<evidence type="ECO:0000256" key="1">
    <source>
        <dbReference type="ARBA" id="ARBA00004613"/>
    </source>
</evidence>
<organism evidence="10 11">
    <name type="scientific">Streptomyces albireticuli</name>
    <dbReference type="NCBI Taxonomy" id="1940"/>
    <lineage>
        <taxon>Bacteria</taxon>
        <taxon>Bacillati</taxon>
        <taxon>Actinomycetota</taxon>
        <taxon>Actinomycetes</taxon>
        <taxon>Kitasatosporales</taxon>
        <taxon>Streptomycetaceae</taxon>
        <taxon>Streptomyces</taxon>
    </lineage>
</organism>
<proteinExistence type="inferred from homology"/>
<keyword evidence="5 8" id="KW-0646">Protease inhibitor</keyword>
<dbReference type="PRINTS" id="PR00294">
    <property type="entry name" value="SSBTLNINHBTR"/>
</dbReference>
<dbReference type="GO" id="GO:0005576">
    <property type="term" value="C:extracellular region"/>
    <property type="evidence" value="ECO:0007669"/>
    <property type="project" value="UniProtKB-SubCell"/>
</dbReference>
<keyword evidence="4" id="KW-0964">Secreted</keyword>
<feature type="domain" description="Subtilisin inhibitor" evidence="9">
    <location>
        <begin position="35"/>
        <end position="125"/>
    </location>
</feature>
<gene>
    <name evidence="10" type="ORF">CK936_16725</name>
</gene>
<evidence type="ECO:0000256" key="7">
    <source>
        <dbReference type="ARBA" id="ARBA00023157"/>
    </source>
</evidence>
<keyword evidence="11" id="KW-1185">Reference proteome</keyword>
<evidence type="ECO:0000313" key="11">
    <source>
        <dbReference type="Proteomes" id="UP000218944"/>
    </source>
</evidence>
<evidence type="ECO:0000256" key="2">
    <source>
        <dbReference type="ARBA" id="ARBA00010472"/>
    </source>
</evidence>
<evidence type="ECO:0000259" key="9">
    <source>
        <dbReference type="Pfam" id="PF00720"/>
    </source>
</evidence>
<dbReference type="InterPro" id="IPR023549">
    <property type="entry name" value="Subtilisin_inhibitor"/>
</dbReference>
<accession>A0A2A2D8E8</accession>
<reference evidence="10 11" key="1">
    <citation type="submission" date="2017-08" db="EMBL/GenBank/DDBJ databases">
        <title>Genome sequence of Streptomyces albireticuli NRRL B-1670.</title>
        <authorList>
            <person name="Graham D.E."/>
            <person name="Mahan K.M."/>
            <person name="Klingeman D.M."/>
            <person name="Hettich R.L."/>
            <person name="Parry R.J."/>
            <person name="Spain J.C."/>
        </authorList>
    </citation>
    <scope>NUCLEOTIDE SEQUENCE [LARGE SCALE GENOMIC DNA]</scope>
    <source>
        <strain evidence="10 11">NRRL B-1670</strain>
    </source>
</reference>
<keyword evidence="6 8" id="KW-0722">Serine protease inhibitor</keyword>
<evidence type="ECO:0000313" key="10">
    <source>
        <dbReference type="EMBL" id="PAU47804.1"/>
    </source>
</evidence>
<protein>
    <recommendedName>
        <fullName evidence="9">Subtilisin inhibitor domain-containing protein</fullName>
    </recommendedName>
</protein>
<evidence type="ECO:0000256" key="4">
    <source>
        <dbReference type="ARBA" id="ARBA00022525"/>
    </source>
</evidence>
<dbReference type="Pfam" id="PF00720">
    <property type="entry name" value="SSI"/>
    <property type="match status" value="1"/>
</dbReference>
<dbReference type="InterPro" id="IPR000691">
    <property type="entry name" value="Prot_inh_I16_SSI"/>
</dbReference>
<dbReference type="Proteomes" id="UP000218944">
    <property type="component" value="Unassembled WGS sequence"/>
</dbReference>
<dbReference type="AlphaFoldDB" id="A0A2A2D8E8"/>